<dbReference type="PANTHER" id="PTHR12537">
    <property type="entry name" value="RNA BINDING PROTEIN PUMILIO-RELATED"/>
    <property type="match status" value="1"/>
</dbReference>
<feature type="compositionally biased region" description="Polar residues" evidence="4">
    <location>
        <begin position="26"/>
        <end position="35"/>
    </location>
</feature>
<keyword evidence="1" id="KW-0677">Repeat</keyword>
<dbReference type="SMART" id="SM00025">
    <property type="entry name" value="Pumilio"/>
    <property type="match status" value="8"/>
</dbReference>
<dbReference type="InterPro" id="IPR033712">
    <property type="entry name" value="Pumilio_RNA-bd"/>
</dbReference>
<dbReference type="Gene3D" id="1.25.10.10">
    <property type="entry name" value="Leucine-rich Repeat Variant"/>
    <property type="match status" value="1"/>
</dbReference>
<accession>A0A8H3VB11</accession>
<dbReference type="Pfam" id="PF00806">
    <property type="entry name" value="PUF"/>
    <property type="match status" value="8"/>
</dbReference>
<protein>
    <recommendedName>
        <fullName evidence="5">PUM-HD domain-containing protein</fullName>
    </recommendedName>
</protein>
<dbReference type="GO" id="GO:0010608">
    <property type="term" value="P:post-transcriptional regulation of gene expression"/>
    <property type="evidence" value="ECO:0007669"/>
    <property type="project" value="TreeGrafter"/>
</dbReference>
<evidence type="ECO:0000256" key="2">
    <source>
        <dbReference type="ARBA" id="ARBA00024893"/>
    </source>
</evidence>
<feature type="repeat" description="Pumilio" evidence="3">
    <location>
        <begin position="854"/>
        <end position="892"/>
    </location>
</feature>
<name>A0A8H3VB11_VENIN</name>
<feature type="domain" description="PUM-HD" evidence="5">
    <location>
        <begin position="579"/>
        <end position="918"/>
    </location>
</feature>
<feature type="compositionally biased region" description="Polar residues" evidence="4">
    <location>
        <begin position="166"/>
        <end position="180"/>
    </location>
</feature>
<feature type="compositionally biased region" description="Polar residues" evidence="4">
    <location>
        <begin position="1027"/>
        <end position="1036"/>
    </location>
</feature>
<organism evidence="6 7">
    <name type="scientific">Venturia inaequalis</name>
    <name type="common">Apple scab fungus</name>
    <dbReference type="NCBI Taxonomy" id="5025"/>
    <lineage>
        <taxon>Eukaryota</taxon>
        <taxon>Fungi</taxon>
        <taxon>Dikarya</taxon>
        <taxon>Ascomycota</taxon>
        <taxon>Pezizomycotina</taxon>
        <taxon>Dothideomycetes</taxon>
        <taxon>Pleosporomycetidae</taxon>
        <taxon>Venturiales</taxon>
        <taxon>Venturiaceae</taxon>
        <taxon>Venturia</taxon>
    </lineage>
</organism>
<dbReference type="EMBL" id="WNWS01000057">
    <property type="protein sequence ID" value="KAE9983838.1"/>
    <property type="molecule type" value="Genomic_DNA"/>
</dbReference>
<dbReference type="GO" id="GO:0005737">
    <property type="term" value="C:cytoplasm"/>
    <property type="evidence" value="ECO:0007669"/>
    <property type="project" value="TreeGrafter"/>
</dbReference>
<feature type="repeat" description="Pumilio" evidence="3">
    <location>
        <begin position="710"/>
        <end position="745"/>
    </location>
</feature>
<evidence type="ECO:0000256" key="1">
    <source>
        <dbReference type="ARBA" id="ARBA00022737"/>
    </source>
</evidence>
<dbReference type="InterPro" id="IPR011989">
    <property type="entry name" value="ARM-like"/>
</dbReference>
<feature type="compositionally biased region" description="Polar residues" evidence="4">
    <location>
        <begin position="927"/>
        <end position="943"/>
    </location>
</feature>
<evidence type="ECO:0000259" key="5">
    <source>
        <dbReference type="PROSITE" id="PS50303"/>
    </source>
</evidence>
<dbReference type="Proteomes" id="UP000447873">
    <property type="component" value="Unassembled WGS sequence"/>
</dbReference>
<feature type="compositionally biased region" description="Low complexity" evidence="4">
    <location>
        <begin position="472"/>
        <end position="485"/>
    </location>
</feature>
<feature type="region of interest" description="Disordered" evidence="4">
    <location>
        <begin position="554"/>
        <end position="580"/>
    </location>
</feature>
<feature type="repeat" description="Pumilio" evidence="3">
    <location>
        <begin position="673"/>
        <end position="708"/>
    </location>
</feature>
<feature type="region of interest" description="Disordered" evidence="4">
    <location>
        <begin position="1015"/>
        <end position="1036"/>
    </location>
</feature>
<feature type="repeat" description="Pumilio" evidence="3">
    <location>
        <begin position="637"/>
        <end position="672"/>
    </location>
</feature>
<feature type="region of interest" description="Disordered" evidence="4">
    <location>
        <begin position="159"/>
        <end position="193"/>
    </location>
</feature>
<evidence type="ECO:0000313" key="6">
    <source>
        <dbReference type="EMBL" id="KAE9983838.1"/>
    </source>
</evidence>
<reference evidence="6 7" key="1">
    <citation type="submission" date="2018-12" db="EMBL/GenBank/DDBJ databases">
        <title>Venturia inaequalis Genome Resource.</title>
        <authorList>
            <person name="Lichtner F.J."/>
        </authorList>
    </citation>
    <scope>NUCLEOTIDE SEQUENCE [LARGE SCALE GENOMIC DNA]</scope>
    <source>
        <strain evidence="6 7">120213</strain>
    </source>
</reference>
<feature type="region of interest" description="Disordered" evidence="4">
    <location>
        <begin position="290"/>
        <end position="312"/>
    </location>
</feature>
<evidence type="ECO:0000256" key="3">
    <source>
        <dbReference type="PROSITE-ProRule" id="PRU00317"/>
    </source>
</evidence>
<dbReference type="PROSITE" id="PS50302">
    <property type="entry name" value="PUM"/>
    <property type="match status" value="7"/>
</dbReference>
<dbReference type="AlphaFoldDB" id="A0A8H3VB11"/>
<feature type="repeat" description="Pumilio" evidence="3">
    <location>
        <begin position="818"/>
        <end position="853"/>
    </location>
</feature>
<feature type="repeat" description="Pumilio" evidence="3">
    <location>
        <begin position="782"/>
        <end position="817"/>
    </location>
</feature>
<dbReference type="InterPro" id="IPR001313">
    <property type="entry name" value="Pumilio_RNA-bd_rpt"/>
</dbReference>
<feature type="region of interest" description="Disordered" evidence="4">
    <location>
        <begin position="911"/>
        <end position="946"/>
    </location>
</feature>
<dbReference type="PANTHER" id="PTHR12537:SF13">
    <property type="entry name" value="PUMILIO HOMOLOGY DOMAIN FAMILY MEMBER 4"/>
    <property type="match status" value="1"/>
</dbReference>
<comment type="function">
    <text evidence="2">RNA-binding nucleolar protein required for pre-rRNA processing. Involved in production of 18S rRNA and assembly of small ribosomal subunit.</text>
</comment>
<evidence type="ECO:0000313" key="7">
    <source>
        <dbReference type="Proteomes" id="UP000447873"/>
    </source>
</evidence>
<proteinExistence type="predicted"/>
<dbReference type="FunFam" id="1.25.10.10:FF:000237">
    <property type="entry name" value="Pumilio homolog 9"/>
    <property type="match status" value="1"/>
</dbReference>
<comment type="caution">
    <text evidence="6">The sequence shown here is derived from an EMBL/GenBank/DDBJ whole genome shotgun (WGS) entry which is preliminary data.</text>
</comment>
<dbReference type="GO" id="GO:0003729">
    <property type="term" value="F:mRNA binding"/>
    <property type="evidence" value="ECO:0007669"/>
    <property type="project" value="TreeGrafter"/>
</dbReference>
<feature type="compositionally biased region" description="Polar residues" evidence="4">
    <location>
        <begin position="1"/>
        <end position="17"/>
    </location>
</feature>
<dbReference type="PROSITE" id="PS50303">
    <property type="entry name" value="PUM_HD"/>
    <property type="match status" value="1"/>
</dbReference>
<feature type="region of interest" description="Disordered" evidence="4">
    <location>
        <begin position="118"/>
        <end position="143"/>
    </location>
</feature>
<dbReference type="CDD" id="cd07920">
    <property type="entry name" value="Pumilio"/>
    <property type="match status" value="1"/>
</dbReference>
<feature type="repeat" description="Pumilio" evidence="3">
    <location>
        <begin position="601"/>
        <end position="636"/>
    </location>
</feature>
<feature type="compositionally biased region" description="Polar residues" evidence="4">
    <location>
        <begin position="42"/>
        <end position="66"/>
    </location>
</feature>
<dbReference type="SUPFAM" id="SSF48371">
    <property type="entry name" value="ARM repeat"/>
    <property type="match status" value="1"/>
</dbReference>
<dbReference type="InterPro" id="IPR033133">
    <property type="entry name" value="PUM-HD"/>
</dbReference>
<evidence type="ECO:0000256" key="4">
    <source>
        <dbReference type="SAM" id="MobiDB-lite"/>
    </source>
</evidence>
<sequence length="1036" mass="113430">MAFTNGLRSPQNDSSFPAYNRPIGSQPPNSSTTTPGLHRRFTTNQIPTIPTLSSMTPLSPIGQQRRQAAEPTADIASVLQKRKEEYEATKRRQSELEILDLRAKDELQRLEKDIYRLSMSGHQSEPTTPPEYRDNGFPSAISRPNRLSLASMASTPGIGSIASPRANRSGSQSIASTFTGLSVPGSRRGSDEERDDYQFEIANLGSRRQANLNRNSMPVTNFDYRSMPDVESILGMPDLNSIIGYDMDEETMPSNPRAGSIDGPSLLHMDTNSEGFPLLRRHGDSIMQPASSSGVMSANHGEDGSNGSYNNRGHRVQVSLPANGISRNGEYKASATFDTPPKNNRRSMDLFGSPAAVETSLASKRSSMQSLPGGFSSVMPKLTQSYSTNDIPTVKNTGAEMDLNGNSAANLSHAEKHLHNHNASMGRNPMNANNRLSRDFAAAETRVEDKGMRQMPSSGLQANAPAFGPTYNNNSSAAPPQAPISPQNGISYNQAPFYAGYGVSAIVNGISNMNVNSPPPAWNGPPLYQGNYGNNYQGYQPYGPMATNPSARYNAQDSQARVIQQRRTQSNDGKSFSPRANNTEADLIADSTRYANFKLENMRGQIYELCKDQHGCRFLQRKLEDHDPEHVDMIFEETKEHVVELMTDPFGNYLCQKLLEFSTDNQRTELINNAAPDMVKIAFNQHGTRALQKMIEFISTREQIETVKGAFEQDVVGLIQDLNGNHVIQKCLNHLKPVDAEFIFDAVGYNCLVVGTHRHGCCVLQRCIDHATGAQKAKLVGHVIQNAYSLVQDPFGNYVVQYILDLSIPDFTRPLCSGFAGRIVELSKQKFSSNVMEKCIRVADMDIKRGLIDEFVIAGSEMEKLLRDNFANYVVQTALEHGDQDNKDRLWEVIIPIMGNIRSTPCGRRLASKLQGRTSGGGLLDSDASNNGQLTPISPSSAGLYQMPPQPYSGYPPANGMNVMNGMNGPNGYGHSNGYANGYTNGYSANIASPQPHRLNGAAVPTHLQHAANQPAYSSGRRGYQPQGASTTLSFF</sequence>
<gene>
    <name evidence="6" type="ORF">EG328_009452</name>
</gene>
<feature type="region of interest" description="Disordered" evidence="4">
    <location>
        <begin position="463"/>
        <end position="485"/>
    </location>
</feature>
<dbReference type="InterPro" id="IPR016024">
    <property type="entry name" value="ARM-type_fold"/>
</dbReference>
<feature type="region of interest" description="Disordered" evidence="4">
    <location>
        <begin position="1"/>
        <end position="72"/>
    </location>
</feature>